<name>A0A9N9PVB6_9HELO</name>
<dbReference type="Proteomes" id="UP000696280">
    <property type="component" value="Unassembled WGS sequence"/>
</dbReference>
<sequence length="141" mass="15653">MRRSGVVKLWKVSRDASIEQVQTWFGGDPPPERSGTSPVHQFQHVHSFSTLPTASVDFDGTRSLEDPRGSLGAGVLCSKWHKCPECVGLALLIDRRAQHAVTAERLLVLLEHLLGSSWGTVAGLGWVAVQWQFRVLRKDEQ</sequence>
<evidence type="ECO:0000313" key="2">
    <source>
        <dbReference type="Proteomes" id="UP000696280"/>
    </source>
</evidence>
<accession>A0A9N9PVB6</accession>
<proteinExistence type="predicted"/>
<comment type="caution">
    <text evidence="1">The sequence shown here is derived from an EMBL/GenBank/DDBJ whole genome shotgun (WGS) entry which is preliminary data.</text>
</comment>
<keyword evidence="2" id="KW-1185">Reference proteome</keyword>
<evidence type="ECO:0000313" key="1">
    <source>
        <dbReference type="EMBL" id="CAG8957095.1"/>
    </source>
</evidence>
<dbReference type="AlphaFoldDB" id="A0A9N9PVB6"/>
<organism evidence="1 2">
    <name type="scientific">Hymenoscyphus fraxineus</name>
    <dbReference type="NCBI Taxonomy" id="746836"/>
    <lineage>
        <taxon>Eukaryota</taxon>
        <taxon>Fungi</taxon>
        <taxon>Dikarya</taxon>
        <taxon>Ascomycota</taxon>
        <taxon>Pezizomycotina</taxon>
        <taxon>Leotiomycetes</taxon>
        <taxon>Helotiales</taxon>
        <taxon>Helotiaceae</taxon>
        <taxon>Hymenoscyphus</taxon>
    </lineage>
</organism>
<reference evidence="1" key="1">
    <citation type="submission" date="2021-07" db="EMBL/GenBank/DDBJ databases">
        <authorList>
            <person name="Durling M."/>
        </authorList>
    </citation>
    <scope>NUCLEOTIDE SEQUENCE</scope>
</reference>
<gene>
    <name evidence="1" type="ORF">HYFRA_00009296</name>
</gene>
<dbReference type="EMBL" id="CAJVRL010000077">
    <property type="protein sequence ID" value="CAG8957095.1"/>
    <property type="molecule type" value="Genomic_DNA"/>
</dbReference>
<protein>
    <submittedName>
        <fullName evidence="1">Uncharacterized protein</fullName>
    </submittedName>
</protein>